<dbReference type="Proteomes" id="UP000799770">
    <property type="component" value="Unassembled WGS sequence"/>
</dbReference>
<sequence length="574" mass="65195">MLSTTSRNSSRPTLLILSRWANSSTMDSSRSNTEQFQKPRQRRASAAAAFLRNEVHDSSTGFVDIKVEDGSLAIIKRKGSVEKTTTEASDFPAVQEPGSVRLFLCPSQDCIEQLEDYLEFGEEAKDVEYDKNRMGLRSMAEGGLPYDLSEIVSWLLPKRLEVHDSTQNQVDPQAQPTAQTSRTWKPMLLAEPYASFTFTELFARDKRKGKEEYTKSIQHRLYLFNDPSEQKSTIVWNCCNSKYTRDISPCQRTFMDNLLNGQAFKNTNHDIQISLATFPTLFLLEVLAIDIYIFSSAVKSEVDPNPVTDLTDTRNAIMTSPFAAMESRIYSFNRIKAMVEKAEDLSSCFRYLSKSLSPTLEDADLRALTLKTENLVKHTKRIDARYTDLFALNTTVSQSRQSFYVTILTVLAAVFLPLSLASAVLSMQYRFSELGTRLYDFFGVAWLFLTFALLCGVAVRFGNHVNDKLWRLRHLDRNSYGTYKNIVKGITYSYIVAWTLLLISFLLGMFLSKDKVDWRSYPLLGIGVAIFVLAPIVVPVLDVIFMVLGAFVNCGDFWRMLRPRGRTDRAEMAV</sequence>
<feature type="transmembrane region" description="Helical" evidence="1">
    <location>
        <begin position="403"/>
        <end position="426"/>
    </location>
</feature>
<evidence type="ECO:0000313" key="3">
    <source>
        <dbReference type="Proteomes" id="UP000799770"/>
    </source>
</evidence>
<name>A0A6A5ZTC8_9PLEO</name>
<protein>
    <recommendedName>
        <fullName evidence="4">Cora-like Mg2+ transporter protein-domain-containing protein</fullName>
    </recommendedName>
</protein>
<proteinExistence type="predicted"/>
<evidence type="ECO:0000313" key="2">
    <source>
        <dbReference type="EMBL" id="KAF2121558.1"/>
    </source>
</evidence>
<keyword evidence="3" id="KW-1185">Reference proteome</keyword>
<keyword evidence="1" id="KW-0472">Membrane</keyword>
<feature type="transmembrane region" description="Helical" evidence="1">
    <location>
        <begin position="523"/>
        <end position="552"/>
    </location>
</feature>
<dbReference type="AlphaFoldDB" id="A0A6A5ZTC8"/>
<dbReference type="EMBL" id="ML977312">
    <property type="protein sequence ID" value="KAF2121558.1"/>
    <property type="molecule type" value="Genomic_DNA"/>
</dbReference>
<gene>
    <name evidence="2" type="ORF">BDV96DRAFT_594747</name>
</gene>
<feature type="transmembrane region" description="Helical" evidence="1">
    <location>
        <begin position="492"/>
        <end position="511"/>
    </location>
</feature>
<keyword evidence="1" id="KW-1133">Transmembrane helix</keyword>
<organism evidence="2 3">
    <name type="scientific">Lophiotrema nucula</name>
    <dbReference type="NCBI Taxonomy" id="690887"/>
    <lineage>
        <taxon>Eukaryota</taxon>
        <taxon>Fungi</taxon>
        <taxon>Dikarya</taxon>
        <taxon>Ascomycota</taxon>
        <taxon>Pezizomycotina</taxon>
        <taxon>Dothideomycetes</taxon>
        <taxon>Pleosporomycetidae</taxon>
        <taxon>Pleosporales</taxon>
        <taxon>Lophiotremataceae</taxon>
        <taxon>Lophiotrema</taxon>
    </lineage>
</organism>
<accession>A0A6A5ZTC8</accession>
<dbReference type="OrthoDB" id="3231000at2759"/>
<feature type="transmembrane region" description="Helical" evidence="1">
    <location>
        <begin position="438"/>
        <end position="461"/>
    </location>
</feature>
<keyword evidence="1" id="KW-0812">Transmembrane</keyword>
<evidence type="ECO:0008006" key="4">
    <source>
        <dbReference type="Google" id="ProtNLM"/>
    </source>
</evidence>
<evidence type="ECO:0000256" key="1">
    <source>
        <dbReference type="SAM" id="Phobius"/>
    </source>
</evidence>
<reference evidence="2" key="1">
    <citation type="journal article" date="2020" name="Stud. Mycol.">
        <title>101 Dothideomycetes genomes: a test case for predicting lifestyles and emergence of pathogens.</title>
        <authorList>
            <person name="Haridas S."/>
            <person name="Albert R."/>
            <person name="Binder M."/>
            <person name="Bloem J."/>
            <person name="Labutti K."/>
            <person name="Salamov A."/>
            <person name="Andreopoulos B."/>
            <person name="Baker S."/>
            <person name="Barry K."/>
            <person name="Bills G."/>
            <person name="Bluhm B."/>
            <person name="Cannon C."/>
            <person name="Castanera R."/>
            <person name="Culley D."/>
            <person name="Daum C."/>
            <person name="Ezra D."/>
            <person name="Gonzalez J."/>
            <person name="Henrissat B."/>
            <person name="Kuo A."/>
            <person name="Liang C."/>
            <person name="Lipzen A."/>
            <person name="Lutzoni F."/>
            <person name="Magnuson J."/>
            <person name="Mondo S."/>
            <person name="Nolan M."/>
            <person name="Ohm R."/>
            <person name="Pangilinan J."/>
            <person name="Park H.-J."/>
            <person name="Ramirez L."/>
            <person name="Alfaro M."/>
            <person name="Sun H."/>
            <person name="Tritt A."/>
            <person name="Yoshinaga Y."/>
            <person name="Zwiers L.-H."/>
            <person name="Turgeon B."/>
            <person name="Goodwin S."/>
            <person name="Spatafora J."/>
            <person name="Crous P."/>
            <person name="Grigoriev I."/>
        </authorList>
    </citation>
    <scope>NUCLEOTIDE SEQUENCE</scope>
    <source>
        <strain evidence="2">CBS 627.86</strain>
    </source>
</reference>